<evidence type="ECO:0000313" key="1">
    <source>
        <dbReference type="EMBL" id="MDR7090242.1"/>
    </source>
</evidence>
<dbReference type="Proteomes" id="UP001253595">
    <property type="component" value="Unassembled WGS sequence"/>
</dbReference>
<sequence length="39" mass="4234">MAKKQAGFGSVLGQVPDYFGANEIALHQYGSVFVFCPKK</sequence>
<gene>
    <name evidence="1" type="ORF">J2X05_002264</name>
</gene>
<dbReference type="EMBL" id="JAVDVX010000003">
    <property type="protein sequence ID" value="MDR7090242.1"/>
    <property type="molecule type" value="Genomic_DNA"/>
</dbReference>
<proteinExistence type="predicted"/>
<evidence type="ECO:0000313" key="2">
    <source>
        <dbReference type="Proteomes" id="UP001253595"/>
    </source>
</evidence>
<reference evidence="1 2" key="1">
    <citation type="submission" date="2023-07" db="EMBL/GenBank/DDBJ databases">
        <title>Sorghum-associated microbial communities from plants grown in Nebraska, USA.</title>
        <authorList>
            <person name="Schachtman D."/>
        </authorList>
    </citation>
    <scope>NUCLEOTIDE SEQUENCE [LARGE SCALE GENOMIC DNA]</scope>
    <source>
        <strain evidence="1 2">BE190</strain>
    </source>
</reference>
<keyword evidence="2" id="KW-1185">Reference proteome</keyword>
<name>A0ABU1UYI0_9GAMM</name>
<comment type="caution">
    <text evidence="1">The sequence shown here is derived from an EMBL/GenBank/DDBJ whole genome shotgun (WGS) entry which is preliminary data.</text>
</comment>
<accession>A0ABU1UYI0</accession>
<organism evidence="1 2">
    <name type="scientific">Cellvibrio fibrivorans</name>
    <dbReference type="NCBI Taxonomy" id="126350"/>
    <lineage>
        <taxon>Bacteria</taxon>
        <taxon>Pseudomonadati</taxon>
        <taxon>Pseudomonadota</taxon>
        <taxon>Gammaproteobacteria</taxon>
        <taxon>Cellvibrionales</taxon>
        <taxon>Cellvibrionaceae</taxon>
        <taxon>Cellvibrio</taxon>
    </lineage>
</organism>
<protein>
    <submittedName>
        <fullName evidence="1">Uncharacterized protein</fullName>
    </submittedName>
</protein>